<protein>
    <submittedName>
        <fullName evidence="1">Uncharacterized protein</fullName>
    </submittedName>
</protein>
<dbReference type="Proteomes" id="UP000242791">
    <property type="component" value="Unassembled WGS sequence"/>
</dbReference>
<dbReference type="VEuPathDB" id="FungiDB:ACJ73_04618"/>
<dbReference type="AlphaFoldDB" id="A0A1J9R688"/>
<dbReference type="OrthoDB" id="10452803at2759"/>
<keyword evidence="2" id="KW-1185">Reference proteome</keyword>
<evidence type="ECO:0000313" key="2">
    <source>
        <dbReference type="Proteomes" id="UP000242791"/>
    </source>
</evidence>
<reference evidence="1 2" key="1">
    <citation type="submission" date="2015-08" db="EMBL/GenBank/DDBJ databases">
        <title>Emmonsia species relationships and genome sequence.</title>
        <authorList>
            <person name="Cuomo C.A."/>
            <person name="Schwartz I.S."/>
            <person name="Kenyon C."/>
            <person name="De Hoog G.S."/>
            <person name="Govender N.P."/>
            <person name="Botha A."/>
            <person name="Moreno L."/>
            <person name="De Vries M."/>
            <person name="Munoz J.F."/>
            <person name="Stielow J.B."/>
        </authorList>
    </citation>
    <scope>NUCLEOTIDE SEQUENCE [LARGE SCALE GENOMIC DNA]</scope>
    <source>
        <strain evidence="1 2">EI222</strain>
    </source>
</reference>
<organism evidence="1 2">
    <name type="scientific">Blastomyces percursus</name>
    <dbReference type="NCBI Taxonomy" id="1658174"/>
    <lineage>
        <taxon>Eukaryota</taxon>
        <taxon>Fungi</taxon>
        <taxon>Dikarya</taxon>
        <taxon>Ascomycota</taxon>
        <taxon>Pezizomycotina</taxon>
        <taxon>Eurotiomycetes</taxon>
        <taxon>Eurotiomycetidae</taxon>
        <taxon>Onygenales</taxon>
        <taxon>Ajellomycetaceae</taxon>
        <taxon>Blastomyces</taxon>
    </lineage>
</organism>
<sequence length="111" mass="12180">MRYFKSCCCLDDNVPSPSQSANIDLDSATFAGIQEFPLCFLQSPESNKPFSISCNNIKILQAAAKWAVCDSPGKSCFLDAEQSRQNLYVSSDICTNHPAPDIKSARSRPAR</sequence>
<comment type="caution">
    <text evidence="1">The sequence shown here is derived from an EMBL/GenBank/DDBJ whole genome shotgun (WGS) entry which is preliminary data.</text>
</comment>
<proteinExistence type="predicted"/>
<gene>
    <name evidence="1" type="ORF">ACJ73_04618</name>
</gene>
<name>A0A1J9R688_9EURO</name>
<evidence type="ECO:0000313" key="1">
    <source>
        <dbReference type="EMBL" id="OJD24023.1"/>
    </source>
</evidence>
<dbReference type="EMBL" id="LGTZ01000653">
    <property type="protein sequence ID" value="OJD24023.1"/>
    <property type="molecule type" value="Genomic_DNA"/>
</dbReference>
<accession>A0A1J9R688</accession>